<organism evidence="2 3">
    <name type="scientific">Paracoccus stylophorae</name>
    <dbReference type="NCBI Taxonomy" id="659350"/>
    <lineage>
        <taxon>Bacteria</taxon>
        <taxon>Pseudomonadati</taxon>
        <taxon>Pseudomonadota</taxon>
        <taxon>Alphaproteobacteria</taxon>
        <taxon>Rhodobacterales</taxon>
        <taxon>Paracoccaceae</taxon>
        <taxon>Paracoccus</taxon>
    </lineage>
</organism>
<gene>
    <name evidence="2" type="ORF">JHW45_16410</name>
</gene>
<evidence type="ECO:0000313" key="3">
    <source>
        <dbReference type="Proteomes" id="UP001218412"/>
    </source>
</evidence>
<feature type="region of interest" description="Disordered" evidence="1">
    <location>
        <begin position="1"/>
        <end position="48"/>
    </location>
</feature>
<accession>A0ABY7SU91</accession>
<name>A0ABY7SU91_9RHOB</name>
<keyword evidence="3" id="KW-1185">Reference proteome</keyword>
<reference evidence="2 3" key="1">
    <citation type="submission" date="2021-01" db="EMBL/GenBank/DDBJ databases">
        <title>Biogeographic distribution of Paracoccus.</title>
        <authorList>
            <person name="Hollensteiner J."/>
            <person name="Leineberger J."/>
            <person name="Brinkhoff T."/>
            <person name="Daniel R."/>
        </authorList>
    </citation>
    <scope>NUCLEOTIDE SEQUENCE [LARGE SCALE GENOMIC DNA]</scope>
    <source>
        <strain evidence="2 3">LMG25392</strain>
    </source>
</reference>
<evidence type="ECO:0000313" key="2">
    <source>
        <dbReference type="EMBL" id="WCR10606.1"/>
    </source>
</evidence>
<feature type="compositionally biased region" description="Basic and acidic residues" evidence="1">
    <location>
        <begin position="1"/>
        <end position="28"/>
    </location>
</feature>
<sequence>MTKHISDQPRRHTGSRLREYTRQERESGTHPAIAFLRARPKTRNEENRKIAEYARIERGRLT</sequence>
<protein>
    <submittedName>
        <fullName evidence="2">Uncharacterized protein</fullName>
    </submittedName>
</protein>
<proteinExistence type="predicted"/>
<dbReference type="EMBL" id="CP067134">
    <property type="protein sequence ID" value="WCR10606.1"/>
    <property type="molecule type" value="Genomic_DNA"/>
</dbReference>
<dbReference type="Proteomes" id="UP001218412">
    <property type="component" value="Chromosome"/>
</dbReference>
<dbReference type="RefSeq" id="WP_272858667.1">
    <property type="nucleotide sequence ID" value="NZ_CP067134.1"/>
</dbReference>
<evidence type="ECO:0000256" key="1">
    <source>
        <dbReference type="SAM" id="MobiDB-lite"/>
    </source>
</evidence>